<name>A0AC35EXJ0_9BILA</name>
<proteinExistence type="predicted"/>
<evidence type="ECO:0000313" key="2">
    <source>
        <dbReference type="WBParaSite" id="PS1159_v2.g11792.t1"/>
    </source>
</evidence>
<protein>
    <submittedName>
        <fullName evidence="2">G-protein coupled receptors family 1 profile domain-containing protein</fullName>
    </submittedName>
</protein>
<sequence>MTFILKLLRYNDMIASSLGILSNLFLIFLIFTVNKPNLKQMSYTLLQNCYLDLLLAVVTLISEPQIVVVNGIYYNIVGSYFYTLGYAFSSLIISTYGTSLTLSVIAMPVPFYIRYLVLCKDTTITKSLILKVYGFILGITLLLYCACILCCWPFPSTYEMYAPALQTKFWLDEYIGGPKFCAIHP</sequence>
<accession>A0AC35EXJ0</accession>
<dbReference type="WBParaSite" id="PS1159_v2.g11792.t1">
    <property type="protein sequence ID" value="PS1159_v2.g11792.t1"/>
    <property type="gene ID" value="PS1159_v2.g11792"/>
</dbReference>
<organism evidence="1 2">
    <name type="scientific">Panagrolaimus sp. PS1159</name>
    <dbReference type="NCBI Taxonomy" id="55785"/>
    <lineage>
        <taxon>Eukaryota</taxon>
        <taxon>Metazoa</taxon>
        <taxon>Ecdysozoa</taxon>
        <taxon>Nematoda</taxon>
        <taxon>Chromadorea</taxon>
        <taxon>Rhabditida</taxon>
        <taxon>Tylenchina</taxon>
        <taxon>Panagrolaimomorpha</taxon>
        <taxon>Panagrolaimoidea</taxon>
        <taxon>Panagrolaimidae</taxon>
        <taxon>Panagrolaimus</taxon>
    </lineage>
</organism>
<reference evidence="2" key="1">
    <citation type="submission" date="2022-11" db="UniProtKB">
        <authorList>
            <consortium name="WormBaseParasite"/>
        </authorList>
    </citation>
    <scope>IDENTIFICATION</scope>
</reference>
<dbReference type="Proteomes" id="UP000887580">
    <property type="component" value="Unplaced"/>
</dbReference>
<evidence type="ECO:0000313" key="1">
    <source>
        <dbReference type="Proteomes" id="UP000887580"/>
    </source>
</evidence>